<dbReference type="InterPro" id="IPR036465">
    <property type="entry name" value="vWFA_dom_sf"/>
</dbReference>
<dbReference type="Gene3D" id="3.40.50.410">
    <property type="entry name" value="von Willebrand factor, type A domain"/>
    <property type="match status" value="1"/>
</dbReference>
<sequence>MLRKIAIIIFISFLFSLNIVFASSREIICLLDTSVSMNDNDFNKLAPDSINLILDAASNEDKVGFVSYNDIVQCVEPLESDRSKILNSINNVTYEGYTNAGAGLEKAISLFSNVIIFMSKDIVTLYEVRDVPIQNMFSFIFELYYKYYFNDLFIYPLLSLKRIIIDIIIFIFSTLFICLLTIALQIVLFLLKEFMLASLRYIKK</sequence>
<dbReference type="RefSeq" id="WP_008540220.1">
    <property type="nucleotide sequence ID" value="NZ_JH601095.1"/>
</dbReference>
<keyword evidence="1" id="KW-1133">Transmembrane helix</keyword>
<protein>
    <recommendedName>
        <fullName evidence="2">VWFA domain-containing protein</fullName>
    </recommendedName>
</protein>
<feature type="transmembrane region" description="Helical" evidence="1">
    <location>
        <begin position="167"/>
        <end position="191"/>
    </location>
</feature>
<evidence type="ECO:0000313" key="3">
    <source>
        <dbReference type="EMBL" id="EHR31829.1"/>
    </source>
</evidence>
<dbReference type="Proteomes" id="UP000005963">
    <property type="component" value="Unassembled WGS sequence"/>
</dbReference>
<dbReference type="SUPFAM" id="SSF53300">
    <property type="entry name" value="vWA-like"/>
    <property type="match status" value="1"/>
</dbReference>
<keyword evidence="4" id="KW-1185">Reference proteome</keyword>
<accession>A0ABP2NGD1</accession>
<evidence type="ECO:0000256" key="1">
    <source>
        <dbReference type="SAM" id="Phobius"/>
    </source>
</evidence>
<gene>
    <name evidence="3" type="ORF">HMPREF9454_02485</name>
</gene>
<keyword evidence="1" id="KW-0472">Membrane</keyword>
<organism evidence="3 4">
    <name type="scientific">Megamonas funiformis YIT 11815</name>
    <dbReference type="NCBI Taxonomy" id="742816"/>
    <lineage>
        <taxon>Bacteria</taxon>
        <taxon>Bacillati</taxon>
        <taxon>Bacillota</taxon>
        <taxon>Negativicutes</taxon>
        <taxon>Selenomonadales</taxon>
        <taxon>Selenomonadaceae</taxon>
        <taxon>Megamonas</taxon>
    </lineage>
</organism>
<keyword evidence="1" id="KW-0812">Transmembrane</keyword>
<evidence type="ECO:0000313" key="4">
    <source>
        <dbReference type="Proteomes" id="UP000005963"/>
    </source>
</evidence>
<proteinExistence type="predicted"/>
<dbReference type="EMBL" id="ADMB01000109">
    <property type="protein sequence ID" value="EHR31829.1"/>
    <property type="molecule type" value="Genomic_DNA"/>
</dbReference>
<feature type="domain" description="VWFA" evidence="2">
    <location>
        <begin position="28"/>
        <end position="112"/>
    </location>
</feature>
<dbReference type="GeneID" id="62779887"/>
<evidence type="ECO:0000259" key="2">
    <source>
        <dbReference type="Pfam" id="PF13519"/>
    </source>
</evidence>
<dbReference type="Pfam" id="PF13519">
    <property type="entry name" value="VWA_2"/>
    <property type="match status" value="1"/>
</dbReference>
<comment type="caution">
    <text evidence="3">The sequence shown here is derived from an EMBL/GenBank/DDBJ whole genome shotgun (WGS) entry which is preliminary data.</text>
</comment>
<dbReference type="InterPro" id="IPR002035">
    <property type="entry name" value="VWF_A"/>
</dbReference>
<name>A0ABP2NGD1_9FIRM</name>
<reference evidence="3 4" key="1">
    <citation type="submission" date="2012-01" db="EMBL/GenBank/DDBJ databases">
        <title>The Genome Sequence of Megamonas funiformis YIT 11815.</title>
        <authorList>
            <consortium name="The Broad Institute Genome Sequencing Platform"/>
            <person name="Earl A."/>
            <person name="Ward D."/>
            <person name="Feldgarden M."/>
            <person name="Gevers D."/>
            <person name="Morotomi M."/>
            <person name="Young S.K."/>
            <person name="Zeng Q."/>
            <person name="Gargeya S."/>
            <person name="Fitzgerald M."/>
            <person name="Haas B."/>
            <person name="Abouelleil A."/>
            <person name="Alvarado L."/>
            <person name="Arachchi H.M."/>
            <person name="Berlin A."/>
            <person name="Chapman S.B."/>
            <person name="Gearin G."/>
            <person name="Goldberg J."/>
            <person name="Griggs A."/>
            <person name="Gujja S."/>
            <person name="Hansen M."/>
            <person name="Heiman D."/>
            <person name="Howarth C."/>
            <person name="Larimer J."/>
            <person name="Lui A."/>
            <person name="MacDonald P.J.P."/>
            <person name="McCowen C."/>
            <person name="Montmayeur A."/>
            <person name="Murphy C."/>
            <person name="Neiman D."/>
            <person name="Pearson M."/>
            <person name="Priest M."/>
            <person name="Roberts A."/>
            <person name="Saif S."/>
            <person name="Shea T."/>
            <person name="Sisk P."/>
            <person name="Stolte C."/>
            <person name="Sykes S."/>
            <person name="Wortman J."/>
            <person name="Nusbaum C."/>
            <person name="Birren B."/>
        </authorList>
    </citation>
    <scope>NUCLEOTIDE SEQUENCE [LARGE SCALE GENOMIC DNA]</scope>
    <source>
        <strain evidence="3 4">YIT 11815</strain>
    </source>
</reference>